<sequence length="404" mass="43578">MGFVRGARALVVLGAGRVRGAVARRAFTREQEQRPPVVPGTFRVAVHFPDAPVNLYQLEQWYAPLRALAAELPVVVLARQATTARTVAAASGLPVLLARSIGQVETLLAEHPVRVVLYVNQNVRNFSVLRYRDPAHVFVSHGESDKDYMASNQMKAYDRAFVAGDAARERLAAIAEYDVAARTVPIGRPQVDAPPPGPALPRDGRTTVLYAPTWEGDRPSMAYGSLVSHGDAVVDALLADPGVRLVVRPHPRSGTSDPATAAALRRLRARVHAAARRHPEAGHLWDDETAFGWHLSACDACVTDISAVAYDWLATRKPLVLTRPASPDAIVEPAGLGGRLPLLDAGDAGRVRDRLTAAAEPDEVAARSALVERYYGDMTPGASLRRFLDAVHALVVERDERVAG</sequence>
<dbReference type="RefSeq" id="WP_214349864.1">
    <property type="nucleotide sequence ID" value="NZ_JAHBOH010000001.1"/>
</dbReference>
<dbReference type="InterPro" id="IPR007554">
    <property type="entry name" value="Glycerophosphate_synth"/>
</dbReference>
<dbReference type="Pfam" id="PF04464">
    <property type="entry name" value="Glyphos_transf"/>
    <property type="match status" value="1"/>
</dbReference>
<dbReference type="EMBL" id="JAHBOH010000001">
    <property type="protein sequence ID" value="MBT0994605.1"/>
    <property type="molecule type" value="Genomic_DNA"/>
</dbReference>
<keyword evidence="2" id="KW-1185">Reference proteome</keyword>
<comment type="caution">
    <text evidence="1">The sequence shown here is derived from an EMBL/GenBank/DDBJ whole genome shotgun (WGS) entry which is preliminary data.</text>
</comment>
<evidence type="ECO:0000313" key="2">
    <source>
        <dbReference type="Proteomes" id="UP000722125"/>
    </source>
</evidence>
<dbReference type="SUPFAM" id="SSF53756">
    <property type="entry name" value="UDP-Glycosyltransferase/glycogen phosphorylase"/>
    <property type="match status" value="1"/>
</dbReference>
<organism evidence="1 2">
    <name type="scientific">Cellulomonas fulva</name>
    <dbReference type="NCBI Taxonomy" id="2835530"/>
    <lineage>
        <taxon>Bacteria</taxon>
        <taxon>Bacillati</taxon>
        <taxon>Actinomycetota</taxon>
        <taxon>Actinomycetes</taxon>
        <taxon>Micrococcales</taxon>
        <taxon>Cellulomonadaceae</taxon>
        <taxon>Cellulomonas</taxon>
    </lineage>
</organism>
<gene>
    <name evidence="1" type="ORF">KIN34_09930</name>
</gene>
<dbReference type="Gene3D" id="3.40.50.12580">
    <property type="match status" value="1"/>
</dbReference>
<accession>A0ABS5TZM8</accession>
<evidence type="ECO:0000313" key="1">
    <source>
        <dbReference type="EMBL" id="MBT0994605.1"/>
    </source>
</evidence>
<name>A0ABS5TZM8_9CELL</name>
<proteinExistence type="predicted"/>
<reference evidence="1 2" key="1">
    <citation type="submission" date="2021-05" db="EMBL/GenBank/DDBJ databases">
        <title>Description of Cellulomonas sp. DKR-3 sp. nov.</title>
        <authorList>
            <person name="Dahal R.H."/>
            <person name="Chaudhary D.K."/>
        </authorList>
    </citation>
    <scope>NUCLEOTIDE SEQUENCE [LARGE SCALE GENOMIC DNA]</scope>
    <source>
        <strain evidence="1 2">DKR-3</strain>
    </source>
</reference>
<dbReference type="Proteomes" id="UP000722125">
    <property type="component" value="Unassembled WGS sequence"/>
</dbReference>
<dbReference type="InterPro" id="IPR043148">
    <property type="entry name" value="TagF_C"/>
</dbReference>
<protein>
    <submittedName>
        <fullName evidence="1">CDP-glycerol glycerophosphotransferase family protein</fullName>
    </submittedName>
</protein>